<gene>
    <name evidence="1" type="ORF">RP29_20090</name>
</gene>
<evidence type="ECO:0000313" key="1">
    <source>
        <dbReference type="EMBL" id="KJA08783.1"/>
    </source>
</evidence>
<dbReference type="PATRIC" id="fig|80878.5.peg.224"/>
<sequence length="142" mass="15620">MVQSPSLSPEDALVLADSLKMLAEVSDYLKRMPAVPATLQLVRRIDKHLEDPKTLVAQRMAEAREKEMDLRKQTRSAATYTPAGLPVLQVQVCGEKVTLKLGDGYLGSAAEYPQRQRLVSLAMRQLHEGVELPLQAPPTAST</sequence>
<protein>
    <submittedName>
        <fullName evidence="1">Uncharacterized protein</fullName>
    </submittedName>
</protein>
<dbReference type="EMBL" id="JXYQ01000116">
    <property type="protein sequence ID" value="KJA08783.1"/>
    <property type="molecule type" value="Genomic_DNA"/>
</dbReference>
<dbReference type="STRING" id="80878.RP29_20090"/>
<comment type="caution">
    <text evidence="1">The sequence shown here is derived from an EMBL/GenBank/DDBJ whole genome shotgun (WGS) entry which is preliminary data.</text>
</comment>
<proteinExistence type="predicted"/>
<organism evidence="1 2">
    <name type="scientific">Acidovorax temperans</name>
    <dbReference type="NCBI Taxonomy" id="80878"/>
    <lineage>
        <taxon>Bacteria</taxon>
        <taxon>Pseudomonadati</taxon>
        <taxon>Pseudomonadota</taxon>
        <taxon>Betaproteobacteria</taxon>
        <taxon>Burkholderiales</taxon>
        <taxon>Comamonadaceae</taxon>
        <taxon>Acidovorax</taxon>
    </lineage>
</organism>
<dbReference type="Proteomes" id="UP000032566">
    <property type="component" value="Unassembled WGS sequence"/>
</dbReference>
<dbReference type="AlphaFoldDB" id="A0A0D7K6L3"/>
<evidence type="ECO:0000313" key="2">
    <source>
        <dbReference type="Proteomes" id="UP000032566"/>
    </source>
</evidence>
<accession>A0A0D7K6L3</accession>
<name>A0A0D7K6L3_9BURK</name>
<keyword evidence="2" id="KW-1185">Reference proteome</keyword>
<reference evidence="1 2" key="1">
    <citation type="submission" date="2014-12" db="EMBL/GenBank/DDBJ databases">
        <title>Isolation of bacteria from lake water.</title>
        <authorList>
            <person name="Sheng K.-Y."/>
            <person name="Chin P.-S."/>
            <person name="Chan K.-G."/>
            <person name="Tan G.S."/>
        </authorList>
    </citation>
    <scope>NUCLEOTIDE SEQUENCE [LARGE SCALE GENOMIC DNA]</scope>
    <source>
        <strain evidence="1 2">KY4</strain>
    </source>
</reference>